<keyword evidence="3" id="KW-0862">Zinc</keyword>
<dbReference type="Pfam" id="PF04434">
    <property type="entry name" value="SWIM"/>
    <property type="match status" value="1"/>
</dbReference>
<dbReference type="Proteomes" id="UP001141552">
    <property type="component" value="Unassembled WGS sequence"/>
</dbReference>
<organism evidence="6 7">
    <name type="scientific">Turnera subulata</name>
    <dbReference type="NCBI Taxonomy" id="218843"/>
    <lineage>
        <taxon>Eukaryota</taxon>
        <taxon>Viridiplantae</taxon>
        <taxon>Streptophyta</taxon>
        <taxon>Embryophyta</taxon>
        <taxon>Tracheophyta</taxon>
        <taxon>Spermatophyta</taxon>
        <taxon>Magnoliopsida</taxon>
        <taxon>eudicotyledons</taxon>
        <taxon>Gunneridae</taxon>
        <taxon>Pentapetalae</taxon>
        <taxon>rosids</taxon>
        <taxon>fabids</taxon>
        <taxon>Malpighiales</taxon>
        <taxon>Passifloraceae</taxon>
        <taxon>Turnera</taxon>
    </lineage>
</organism>
<evidence type="ECO:0000259" key="5">
    <source>
        <dbReference type="PROSITE" id="PS50966"/>
    </source>
</evidence>
<feature type="domain" description="SWIM-type" evidence="5">
    <location>
        <begin position="211"/>
        <end position="253"/>
    </location>
</feature>
<protein>
    <recommendedName>
        <fullName evidence="5">SWIM-type domain-containing protein</fullName>
    </recommendedName>
</protein>
<sequence length="287" mass="32983">MQELKPIRDQRHLLEVVDDMEQRGIDSIHVFVKHEWNDTQLNEDDAEAYEDDAQEDEDDDLLNFDVADLVNVEVNGEDNEVSVDGEVHDDETTKNIVEGNIDGGKELTSLFDNELSFLEHRHLMSPRIRCELLLNNLAESFNALILKARDKPIITLMESIQRLLMLRFVKKKKLIKENKEKLCPRIMKKLEKAKKDSTACIVIPGGHGQQFEVTHSYRSKAVCDIREITCTCKRWDYTGIPCLHACASIMYANLDPEDFVHSCYTMANFELCYAQGIDPVPGKEDWP</sequence>
<name>A0A9Q0JJQ2_9ROSI</name>
<evidence type="ECO:0000256" key="2">
    <source>
        <dbReference type="ARBA" id="ARBA00022771"/>
    </source>
</evidence>
<dbReference type="SMART" id="SM00575">
    <property type="entry name" value="ZnF_PMZ"/>
    <property type="match status" value="1"/>
</dbReference>
<dbReference type="InterPro" id="IPR007527">
    <property type="entry name" value="Znf_SWIM"/>
</dbReference>
<dbReference type="GO" id="GO:0008270">
    <property type="term" value="F:zinc ion binding"/>
    <property type="evidence" value="ECO:0007669"/>
    <property type="project" value="UniProtKB-KW"/>
</dbReference>
<evidence type="ECO:0000256" key="1">
    <source>
        <dbReference type="ARBA" id="ARBA00022723"/>
    </source>
</evidence>
<dbReference type="AlphaFoldDB" id="A0A9Q0JJQ2"/>
<evidence type="ECO:0000256" key="3">
    <source>
        <dbReference type="ARBA" id="ARBA00022833"/>
    </source>
</evidence>
<reference evidence="6" key="2">
    <citation type="journal article" date="2023" name="Plants (Basel)">
        <title>Annotation of the Turnera subulata (Passifloraceae) Draft Genome Reveals the S-Locus Evolved after the Divergence of Turneroideae from Passifloroideae in a Stepwise Manner.</title>
        <authorList>
            <person name="Henning P.M."/>
            <person name="Roalson E.H."/>
            <person name="Mir W."/>
            <person name="McCubbin A.G."/>
            <person name="Shore J.S."/>
        </authorList>
    </citation>
    <scope>NUCLEOTIDE SEQUENCE</scope>
    <source>
        <tissue evidence="6">Leaves</tissue>
    </source>
</reference>
<evidence type="ECO:0000313" key="6">
    <source>
        <dbReference type="EMBL" id="KAJ4845161.1"/>
    </source>
</evidence>
<dbReference type="PANTHER" id="PTHR31973">
    <property type="entry name" value="POLYPROTEIN, PUTATIVE-RELATED"/>
    <property type="match status" value="1"/>
</dbReference>
<gene>
    <name evidence="6" type="ORF">Tsubulata_018443</name>
</gene>
<evidence type="ECO:0000256" key="4">
    <source>
        <dbReference type="PROSITE-ProRule" id="PRU00325"/>
    </source>
</evidence>
<keyword evidence="7" id="KW-1185">Reference proteome</keyword>
<comment type="caution">
    <text evidence="6">The sequence shown here is derived from an EMBL/GenBank/DDBJ whole genome shotgun (WGS) entry which is preliminary data.</text>
</comment>
<dbReference type="PANTHER" id="PTHR31973:SF187">
    <property type="entry name" value="MUTATOR TRANSPOSASE MUDRA PROTEIN"/>
    <property type="match status" value="1"/>
</dbReference>
<reference evidence="6" key="1">
    <citation type="submission" date="2022-02" db="EMBL/GenBank/DDBJ databases">
        <authorList>
            <person name="Henning P.M."/>
            <person name="McCubbin A.G."/>
            <person name="Shore J.S."/>
        </authorList>
    </citation>
    <scope>NUCLEOTIDE SEQUENCE</scope>
    <source>
        <strain evidence="6">F60SS</strain>
        <tissue evidence="6">Leaves</tissue>
    </source>
</reference>
<keyword evidence="1" id="KW-0479">Metal-binding</keyword>
<dbReference type="EMBL" id="JAKUCV010001756">
    <property type="protein sequence ID" value="KAJ4845161.1"/>
    <property type="molecule type" value="Genomic_DNA"/>
</dbReference>
<dbReference type="InterPro" id="IPR006564">
    <property type="entry name" value="Znf_PMZ"/>
</dbReference>
<dbReference type="OrthoDB" id="1844242at2759"/>
<dbReference type="PROSITE" id="PS50966">
    <property type="entry name" value="ZF_SWIM"/>
    <property type="match status" value="1"/>
</dbReference>
<keyword evidence="2 4" id="KW-0863">Zinc-finger</keyword>
<evidence type="ECO:0000313" key="7">
    <source>
        <dbReference type="Proteomes" id="UP001141552"/>
    </source>
</evidence>
<proteinExistence type="predicted"/>
<accession>A0A9Q0JJQ2</accession>